<dbReference type="EMBL" id="VCAZ01000315">
    <property type="protein sequence ID" value="TTY54608.1"/>
    <property type="molecule type" value="Genomic_DNA"/>
</dbReference>
<comment type="caution">
    <text evidence="3">The sequence shown here is derived from an EMBL/GenBank/DDBJ whole genome shotgun (WGS) entry which is preliminary data.</text>
</comment>
<dbReference type="GO" id="GO:0006955">
    <property type="term" value="P:immune response"/>
    <property type="evidence" value="ECO:0007669"/>
    <property type="project" value="InterPro"/>
</dbReference>
<dbReference type="GO" id="GO:0045639">
    <property type="term" value="P:positive regulation of myeloid cell differentiation"/>
    <property type="evidence" value="ECO:0007669"/>
    <property type="project" value="InterPro"/>
</dbReference>
<dbReference type="InterPro" id="IPR040117">
    <property type="entry name" value="GCSF/MGF"/>
</dbReference>
<dbReference type="InterPro" id="IPR030474">
    <property type="entry name" value="IL-6/GCSF/MGF"/>
</dbReference>
<dbReference type="GO" id="GO:0005125">
    <property type="term" value="F:cytokine activity"/>
    <property type="evidence" value="ECO:0007669"/>
    <property type="project" value="InterPro"/>
</dbReference>
<comment type="similarity">
    <text evidence="1">Belongs to the IL-6 superfamily.</text>
</comment>
<dbReference type="SUPFAM" id="SSF47266">
    <property type="entry name" value="4-helical cytokines"/>
    <property type="match status" value="1"/>
</dbReference>
<dbReference type="Proteomes" id="UP000319801">
    <property type="component" value="Unassembled WGS sequence"/>
</dbReference>
<keyword evidence="4" id="KW-1185">Reference proteome</keyword>
<dbReference type="Gene3D" id="1.20.1250.10">
    <property type="match status" value="1"/>
</dbReference>
<organism evidence="3 4">
    <name type="scientific">Bagarius yarrelli</name>
    <name type="common">Goonch</name>
    <name type="synonym">Bagrus yarrelli</name>
    <dbReference type="NCBI Taxonomy" id="175774"/>
    <lineage>
        <taxon>Eukaryota</taxon>
        <taxon>Metazoa</taxon>
        <taxon>Chordata</taxon>
        <taxon>Craniata</taxon>
        <taxon>Vertebrata</taxon>
        <taxon>Euteleostomi</taxon>
        <taxon>Actinopterygii</taxon>
        <taxon>Neopterygii</taxon>
        <taxon>Teleostei</taxon>
        <taxon>Ostariophysi</taxon>
        <taxon>Siluriformes</taxon>
        <taxon>Sisoridae</taxon>
        <taxon>Sisorinae</taxon>
        <taxon>Bagarius</taxon>
    </lineage>
</organism>
<reference evidence="3 4" key="1">
    <citation type="journal article" date="2019" name="Genome Biol. Evol.">
        <title>Whole-Genome Sequencing of the Giant Devil Catfish, Bagarius yarrelli.</title>
        <authorList>
            <person name="Jiang W."/>
            <person name="Lv Y."/>
            <person name="Cheng L."/>
            <person name="Yang K."/>
            <person name="Chao B."/>
            <person name="Wang X."/>
            <person name="Li Y."/>
            <person name="Pan X."/>
            <person name="You X."/>
            <person name="Zhang Y."/>
            <person name="Yang J."/>
            <person name="Li J."/>
            <person name="Zhang X."/>
            <person name="Liu S."/>
            <person name="Sun C."/>
            <person name="Yang J."/>
            <person name="Shi Q."/>
        </authorList>
    </citation>
    <scope>NUCLEOTIDE SEQUENCE [LARGE SCALE GENOMIC DNA]</scope>
    <source>
        <strain evidence="3">JWS20170419001</strain>
        <tissue evidence="3">Muscle</tissue>
    </source>
</reference>
<dbReference type="PANTHER" id="PTHR10511:SF2">
    <property type="entry name" value="GRANULOCYTE COLONY-STIMULATING FACTOR"/>
    <property type="match status" value="1"/>
</dbReference>
<accession>A0A556VVP3</accession>
<dbReference type="InterPro" id="IPR009079">
    <property type="entry name" value="4_helix_cytokine-like_core"/>
</dbReference>
<dbReference type="GO" id="GO:0005576">
    <property type="term" value="C:extracellular region"/>
    <property type="evidence" value="ECO:0007669"/>
    <property type="project" value="InterPro"/>
</dbReference>
<evidence type="ECO:0000313" key="3">
    <source>
        <dbReference type="EMBL" id="TTY54608.1"/>
    </source>
</evidence>
<proteinExistence type="inferred from homology"/>
<dbReference type="AlphaFoldDB" id="A0A556VVP3"/>
<evidence type="ECO:0008006" key="5">
    <source>
        <dbReference type="Google" id="ProtNLM"/>
    </source>
</evidence>
<name>A0A556VVP3_BAGYA</name>
<keyword evidence="2" id="KW-0732">Signal</keyword>
<dbReference type="PANTHER" id="PTHR10511">
    <property type="entry name" value="GRANULOCYTE COLONY-STIMULATING FACTOR"/>
    <property type="match status" value="1"/>
</dbReference>
<feature type="signal peptide" evidence="2">
    <location>
        <begin position="1"/>
        <end position="20"/>
    </location>
</feature>
<dbReference type="SMART" id="SM00126">
    <property type="entry name" value="IL6"/>
    <property type="match status" value="1"/>
</dbReference>
<feature type="chain" id="PRO_5021904579" description="Interleukin-11" evidence="2">
    <location>
        <begin position="21"/>
        <end position="226"/>
    </location>
</feature>
<protein>
    <recommendedName>
        <fullName evidence="5">Interleukin-11</fullName>
    </recommendedName>
</protein>
<dbReference type="OrthoDB" id="8841348at2759"/>
<evidence type="ECO:0000313" key="4">
    <source>
        <dbReference type="Proteomes" id="UP000319801"/>
    </source>
</evidence>
<evidence type="ECO:0000256" key="1">
    <source>
        <dbReference type="ARBA" id="ARBA00007432"/>
    </source>
</evidence>
<sequence length="226" mass="25156">MYLFFGMFLALSTLRRFALSAPLPELGLTPSSQDMEVMKSSAFQDAAENAHSLISKILIEIPAAHKSLIYTTTLSLEESDLSSLQFLKESLGLPQPSPLQPISDKFKLDLSLGRIVEGLKLHKTLLKVIGELSDSKSDKLKELLYDLRDALLHVHKMQQLIKAANGPDKVTESQLREDLAPKLKNQYLSQVATHLALIQLKQFTQDASRSLQNMIISPLESESQDS</sequence>
<gene>
    <name evidence="3" type="ORF">Baya_16523</name>
</gene>
<evidence type="ECO:0000256" key="2">
    <source>
        <dbReference type="SAM" id="SignalP"/>
    </source>
</evidence>